<accession>A0ABP7HCW5</accession>
<gene>
    <name evidence="3" type="primary">porU</name>
    <name evidence="3" type="ORF">GCM10022271_16770</name>
</gene>
<organism evidence="3 4">
    <name type="scientific">Corallibacter vietnamensis</name>
    <dbReference type="NCBI Taxonomy" id="904130"/>
    <lineage>
        <taxon>Bacteria</taxon>
        <taxon>Pseudomonadati</taxon>
        <taxon>Bacteroidota</taxon>
        <taxon>Flavobacteriia</taxon>
        <taxon>Flavobacteriales</taxon>
        <taxon>Flavobacteriaceae</taxon>
        <taxon>Corallibacter</taxon>
    </lineage>
</organism>
<dbReference type="Proteomes" id="UP001501456">
    <property type="component" value="Unassembled WGS sequence"/>
</dbReference>
<proteinExistence type="predicted"/>
<dbReference type="Gene3D" id="3.40.50.1460">
    <property type="match status" value="1"/>
</dbReference>
<evidence type="ECO:0000313" key="3">
    <source>
        <dbReference type="EMBL" id="GAA3784986.1"/>
    </source>
</evidence>
<evidence type="ECO:0000259" key="2">
    <source>
        <dbReference type="Pfam" id="PF01364"/>
    </source>
</evidence>
<dbReference type="EMBL" id="BAABBI010000002">
    <property type="protein sequence ID" value="GAA3784986.1"/>
    <property type="molecule type" value="Genomic_DNA"/>
</dbReference>
<evidence type="ECO:0000313" key="4">
    <source>
        <dbReference type="Proteomes" id="UP001501456"/>
    </source>
</evidence>
<protein>
    <submittedName>
        <fullName evidence="3">Type IX secretion system sortase PorU</fullName>
    </submittedName>
</protein>
<keyword evidence="4" id="KW-1185">Reference proteome</keyword>
<name>A0ABP7HCW5_9FLAO</name>
<dbReference type="Gene3D" id="2.60.40.4070">
    <property type="match status" value="1"/>
</dbReference>
<dbReference type="CDD" id="cd02258">
    <property type="entry name" value="Peptidase_C25_N"/>
    <property type="match status" value="1"/>
</dbReference>
<evidence type="ECO:0000256" key="1">
    <source>
        <dbReference type="ARBA" id="ARBA00022729"/>
    </source>
</evidence>
<dbReference type="SUPFAM" id="SSF52129">
    <property type="entry name" value="Caspase-like"/>
    <property type="match status" value="1"/>
</dbReference>
<reference evidence="4" key="1">
    <citation type="journal article" date="2019" name="Int. J. Syst. Evol. Microbiol.">
        <title>The Global Catalogue of Microorganisms (GCM) 10K type strain sequencing project: providing services to taxonomists for standard genome sequencing and annotation.</title>
        <authorList>
            <consortium name="The Broad Institute Genomics Platform"/>
            <consortium name="The Broad Institute Genome Sequencing Center for Infectious Disease"/>
            <person name="Wu L."/>
            <person name="Ma J."/>
        </authorList>
    </citation>
    <scope>NUCLEOTIDE SEQUENCE [LARGE SCALE GENOMIC DNA]</scope>
    <source>
        <strain evidence="4">JCM 17525</strain>
    </source>
</reference>
<dbReference type="Gene3D" id="3.40.50.10390">
    <property type="entry name" value="Gingipain r, domain 1"/>
    <property type="match status" value="1"/>
</dbReference>
<dbReference type="Pfam" id="PF01364">
    <property type="entry name" value="Peptidase_C25"/>
    <property type="match status" value="1"/>
</dbReference>
<feature type="domain" description="Gingipain" evidence="2">
    <location>
        <begin position="527"/>
        <end position="904"/>
    </location>
</feature>
<comment type="caution">
    <text evidence="3">The sequence shown here is derived from an EMBL/GenBank/DDBJ whole genome shotgun (WGS) entry which is preliminary data.</text>
</comment>
<dbReference type="InterPro" id="IPR001769">
    <property type="entry name" value="Gingipain"/>
</dbReference>
<keyword evidence="1" id="KW-0732">Signal</keyword>
<dbReference type="NCBIfam" id="NF033707">
    <property type="entry name" value="T9SS_sortase"/>
    <property type="match status" value="1"/>
</dbReference>
<dbReference type="InterPro" id="IPR029030">
    <property type="entry name" value="Caspase-like_dom_sf"/>
</dbReference>
<dbReference type="InterPro" id="IPR029031">
    <property type="entry name" value="Gingipain_N_sf"/>
</dbReference>
<sequence>MFCFSQQKRFEIQWTGTKTLSNETFSLEVPAFNDKNFNYSLDKGLQFIEQWDVAQALNEQSVSVTNVSYQNISRNELKGLNINNIPNTLTYELKNAVARNKRSAFFSISPIVKQNGVFKKITAFTINYANGNVASRNNSFSSNAIINSVLETGQWFRFYVNKSGVHQISKAFLQQMGININTIDPRTIKLYGNGGKMIPYANSEPYPIDLQENAIRVVGEEDGFFHEFDYILFYAQGPEGDIDDTTINTHINPYTDTSYYYINISPGNGKRIQPFLQPSGNPDITINTFHDYQYHELDEYNLVNVGRRWFGDRFDVETNKTFDFVFPDLVTSEPVKFKTIVASASEAPTSMQVKINGTDVANLVIPEVSDSNFATEASFTDNVTVNSGMVSVNYNFDNSSNPSASGYIDYIALEATRALNFPGTQFKFYNKSVAQTSGIGEYNMTNASQVSEVWNITDIYNVTTYVNSNASANISFKSTLGSLKKYVAVTPLNYYQPLLAPNPFVFNQNLKGTIFQNEQGQFQDIDYLIITPALLYNQAERLAQINRVNNGLTVKVVTLDQIYLEFSSGNQDVGAIRNFVKYVYDNASSPENKLKYLCMFGDASFDYKDRIQNNTNIVPSWHAYESFNLTSSFISDDFFGMMDSNEGSMHTADKLDIAVGRILAASPQQANELLAKIENYYSQASYGNWRNNFVVISDDIDEEWERVLQETTDHIADEVSTEKPFINAIKIHADAFQQESTAGGQRYPTVNTAVINAIENGALVVNYFGHGGEDGLAQERIFDKSEGENLNNVCKQTCFITVTCEYTRFDNPFRPTAGEFIYWNKNGGAIGLITTTRQIFVNVGISFNTTLDEYLFSFSDNDDYDDYEYPTMAEALRLTKVDPQISGISQRRLVFFIGDPAMKLAFPEPQIRLTHINDNPIGSNSDVLQALSHAKLAGEVTDLSGNVLSNYNGELSATIYDKNVERQTLANDRVREGNQLIIMDFETLGSIIFRGQATVTNGQFEFDFIVPRDIGIPVGLGKASFYAKNGETFQDHTGANVTELRIGGLNENAPEDNQGPLINLFMNDESFVSGGITNESPSLLVKLEDENGINTASGIGHDIVAIIDGDETNQYVLNDYYQTDLDVYQKGSLTYPFRDLSPGLHTLTVKAWDVYNNSSTSEIQFVVYDKDQGLVIDHVLNYPNPFVNYTEFWFNHNSPEPLNVTVQIFTVSGKLVKTLTGQTNTAQCCNQGGSTLSRDIIWDGRDDFGDRIGKGVYIYKLTVVSSTTNKRAEKIEKLVIL</sequence>